<evidence type="ECO:0000256" key="4">
    <source>
        <dbReference type="ARBA" id="ARBA00022679"/>
    </source>
</evidence>
<protein>
    <recommendedName>
        <fullName evidence="6">Ribosomal RNA small subunit methyltransferase H</fullName>
        <ecNumber evidence="6">2.1.1.199</ecNumber>
    </recommendedName>
    <alternativeName>
        <fullName evidence="6">16S rRNA m(4)C1402 methyltransferase</fullName>
    </alternativeName>
    <alternativeName>
        <fullName evidence="6">rRNA (cytosine-N(4)-)-methyltransferase RsmH</fullName>
    </alternativeName>
</protein>
<comment type="similarity">
    <text evidence="1 6">Belongs to the methyltransferase superfamily. RsmH family.</text>
</comment>
<evidence type="ECO:0000256" key="2">
    <source>
        <dbReference type="ARBA" id="ARBA00022552"/>
    </source>
</evidence>
<dbReference type="SUPFAM" id="SSF81799">
    <property type="entry name" value="Putative methyltransferase TM0872, insert domain"/>
    <property type="match status" value="1"/>
</dbReference>
<dbReference type="NCBIfam" id="TIGR00006">
    <property type="entry name" value="16S rRNA (cytosine(1402)-N(4))-methyltransferase RsmH"/>
    <property type="match status" value="1"/>
</dbReference>
<dbReference type="Proteomes" id="UP000178040">
    <property type="component" value="Unassembled WGS sequence"/>
</dbReference>
<name>A0A1F7IIV2_9BACT</name>
<keyword evidence="6" id="KW-0963">Cytoplasm</keyword>
<evidence type="ECO:0000256" key="5">
    <source>
        <dbReference type="ARBA" id="ARBA00022691"/>
    </source>
</evidence>
<sequence>MHTPVLLSKVTEGLNISQNGLYIDATVGEGGHLWEIAKLGGNVLAIDWDEEQIANIRKQIAKSEYREKVKPVVGNFADLAKIAKSNNFYPVDGVLFDLGLSIDQMQKSARGFSYKNLKEPLDMRISLDLDKSAADIVNNFDQNQIYEILANFSEEINSLAISRAIVRARSLKDVNTVGDLVGIVNRSIGYKDTRVQARVFQALRIAVNNELENLKKGLAQAFTILKDNSRLVAISFHSLEDRIVKQFIKNNAFELKQLNKKVIRSDRGKRFERSAKLRIVQVKKL</sequence>
<organism evidence="7 8">
    <name type="scientific">Candidatus Roizmanbacteria bacterium RIFCSPLOWO2_01_FULL_37_16</name>
    <dbReference type="NCBI Taxonomy" id="1802058"/>
    <lineage>
        <taxon>Bacteria</taxon>
        <taxon>Candidatus Roizmaniibacteriota</taxon>
    </lineage>
</organism>
<feature type="binding site" evidence="6">
    <location>
        <position position="97"/>
    </location>
    <ligand>
        <name>S-adenosyl-L-methionine</name>
        <dbReference type="ChEBI" id="CHEBI:59789"/>
    </ligand>
</feature>
<keyword evidence="4 6" id="KW-0808">Transferase</keyword>
<evidence type="ECO:0000256" key="3">
    <source>
        <dbReference type="ARBA" id="ARBA00022603"/>
    </source>
</evidence>
<proteinExistence type="inferred from homology"/>
<feature type="binding site" evidence="6">
    <location>
        <position position="47"/>
    </location>
    <ligand>
        <name>S-adenosyl-L-methionine</name>
        <dbReference type="ChEBI" id="CHEBI:59789"/>
    </ligand>
</feature>
<keyword evidence="5 6" id="KW-0949">S-adenosyl-L-methionine</keyword>
<keyword evidence="3 6" id="KW-0489">Methyltransferase</keyword>
<dbReference type="AlphaFoldDB" id="A0A1F7IIV2"/>
<feature type="binding site" evidence="6">
    <location>
        <begin position="30"/>
        <end position="32"/>
    </location>
    <ligand>
        <name>S-adenosyl-L-methionine</name>
        <dbReference type="ChEBI" id="CHEBI:59789"/>
    </ligand>
</feature>
<accession>A0A1F7IIV2</accession>
<dbReference type="EMBL" id="MGAI01000057">
    <property type="protein sequence ID" value="OGK43270.1"/>
    <property type="molecule type" value="Genomic_DNA"/>
</dbReference>
<dbReference type="GO" id="GO:0005737">
    <property type="term" value="C:cytoplasm"/>
    <property type="evidence" value="ECO:0007669"/>
    <property type="project" value="UniProtKB-SubCell"/>
</dbReference>
<dbReference type="Gene3D" id="3.40.50.150">
    <property type="entry name" value="Vaccinia Virus protein VP39"/>
    <property type="match status" value="1"/>
</dbReference>
<comment type="function">
    <text evidence="6">Specifically methylates the N4 position of cytidine in position 1402 (C1402) of 16S rRNA.</text>
</comment>
<dbReference type="InterPro" id="IPR029063">
    <property type="entry name" value="SAM-dependent_MTases_sf"/>
</dbReference>
<evidence type="ECO:0000313" key="7">
    <source>
        <dbReference type="EMBL" id="OGK43270.1"/>
    </source>
</evidence>
<feature type="binding site" evidence="6">
    <location>
        <position position="104"/>
    </location>
    <ligand>
        <name>S-adenosyl-L-methionine</name>
        <dbReference type="ChEBI" id="CHEBI:59789"/>
    </ligand>
</feature>
<dbReference type="EC" id="2.1.1.199" evidence="6"/>
<dbReference type="Pfam" id="PF01795">
    <property type="entry name" value="Methyltransf_5"/>
    <property type="match status" value="1"/>
</dbReference>
<comment type="catalytic activity">
    <reaction evidence="6">
        <text>cytidine(1402) in 16S rRNA + S-adenosyl-L-methionine = N(4)-methylcytidine(1402) in 16S rRNA + S-adenosyl-L-homocysteine + H(+)</text>
        <dbReference type="Rhea" id="RHEA:42928"/>
        <dbReference type="Rhea" id="RHEA-COMP:10286"/>
        <dbReference type="Rhea" id="RHEA-COMP:10287"/>
        <dbReference type="ChEBI" id="CHEBI:15378"/>
        <dbReference type="ChEBI" id="CHEBI:57856"/>
        <dbReference type="ChEBI" id="CHEBI:59789"/>
        <dbReference type="ChEBI" id="CHEBI:74506"/>
        <dbReference type="ChEBI" id="CHEBI:82748"/>
        <dbReference type="EC" id="2.1.1.199"/>
    </reaction>
</comment>
<reference evidence="7 8" key="1">
    <citation type="journal article" date="2016" name="Nat. Commun.">
        <title>Thousands of microbial genomes shed light on interconnected biogeochemical processes in an aquifer system.</title>
        <authorList>
            <person name="Anantharaman K."/>
            <person name="Brown C.T."/>
            <person name="Hug L.A."/>
            <person name="Sharon I."/>
            <person name="Castelle C.J."/>
            <person name="Probst A.J."/>
            <person name="Thomas B.C."/>
            <person name="Singh A."/>
            <person name="Wilkins M.J."/>
            <person name="Karaoz U."/>
            <person name="Brodie E.L."/>
            <person name="Williams K.H."/>
            <person name="Hubbard S.S."/>
            <person name="Banfield J.F."/>
        </authorList>
    </citation>
    <scope>NUCLEOTIDE SEQUENCE [LARGE SCALE GENOMIC DNA]</scope>
</reference>
<dbReference type="PANTHER" id="PTHR11265:SF0">
    <property type="entry name" value="12S RRNA N4-METHYLCYTIDINE METHYLTRANSFERASE"/>
    <property type="match status" value="1"/>
</dbReference>
<dbReference type="PIRSF" id="PIRSF004486">
    <property type="entry name" value="MraW"/>
    <property type="match status" value="1"/>
</dbReference>
<evidence type="ECO:0000256" key="6">
    <source>
        <dbReference type="HAMAP-Rule" id="MF_01007"/>
    </source>
</evidence>
<evidence type="ECO:0000313" key="8">
    <source>
        <dbReference type="Proteomes" id="UP000178040"/>
    </source>
</evidence>
<keyword evidence="2 6" id="KW-0698">rRNA processing</keyword>
<dbReference type="GO" id="GO:0071424">
    <property type="term" value="F:rRNA (cytosine-N4-)-methyltransferase activity"/>
    <property type="evidence" value="ECO:0007669"/>
    <property type="project" value="UniProtKB-UniRule"/>
</dbReference>
<dbReference type="InterPro" id="IPR002903">
    <property type="entry name" value="RsmH"/>
</dbReference>
<evidence type="ECO:0000256" key="1">
    <source>
        <dbReference type="ARBA" id="ARBA00010396"/>
    </source>
</evidence>
<comment type="caution">
    <text evidence="7">The sequence shown here is derived from an EMBL/GenBank/DDBJ whole genome shotgun (WGS) entry which is preliminary data.</text>
</comment>
<dbReference type="HAMAP" id="MF_01007">
    <property type="entry name" value="16SrRNA_methyltr_H"/>
    <property type="match status" value="1"/>
</dbReference>
<comment type="subcellular location">
    <subcellularLocation>
        <location evidence="6">Cytoplasm</location>
    </subcellularLocation>
</comment>
<dbReference type="Gene3D" id="1.10.150.170">
    <property type="entry name" value="Putative methyltransferase TM0872, insert domain"/>
    <property type="match status" value="1"/>
</dbReference>
<dbReference type="PANTHER" id="PTHR11265">
    <property type="entry name" value="S-ADENOSYL-METHYLTRANSFERASE MRAW"/>
    <property type="match status" value="1"/>
</dbReference>
<feature type="binding site" evidence="6">
    <location>
        <position position="76"/>
    </location>
    <ligand>
        <name>S-adenosyl-L-methionine</name>
        <dbReference type="ChEBI" id="CHEBI:59789"/>
    </ligand>
</feature>
<dbReference type="SUPFAM" id="SSF53335">
    <property type="entry name" value="S-adenosyl-L-methionine-dependent methyltransferases"/>
    <property type="match status" value="1"/>
</dbReference>
<gene>
    <name evidence="6" type="primary">rsmH</name>
    <name evidence="7" type="ORF">A3B40_02145</name>
</gene>
<dbReference type="InterPro" id="IPR023397">
    <property type="entry name" value="SAM-dep_MeTrfase_MraW_recog"/>
</dbReference>
<dbReference type="GO" id="GO:0070475">
    <property type="term" value="P:rRNA base methylation"/>
    <property type="evidence" value="ECO:0007669"/>
    <property type="project" value="UniProtKB-UniRule"/>
</dbReference>